<evidence type="ECO:0000256" key="4">
    <source>
        <dbReference type="ARBA" id="ARBA00023136"/>
    </source>
</evidence>
<accession>A0A7K1XXF5</accession>
<dbReference type="SUPFAM" id="SSF48452">
    <property type="entry name" value="TPR-like"/>
    <property type="match status" value="1"/>
</dbReference>
<evidence type="ECO:0000256" key="3">
    <source>
        <dbReference type="ARBA" id="ARBA00022729"/>
    </source>
</evidence>
<comment type="subcellular location">
    <subcellularLocation>
        <location evidence="1">Cell outer membrane</location>
    </subcellularLocation>
</comment>
<protein>
    <submittedName>
        <fullName evidence="9">RagB/SusD family nutrient uptake outer membrane protein</fullName>
    </submittedName>
</protein>
<evidence type="ECO:0000256" key="5">
    <source>
        <dbReference type="ARBA" id="ARBA00023237"/>
    </source>
</evidence>
<dbReference type="Pfam" id="PF07980">
    <property type="entry name" value="SusD_RagB"/>
    <property type="match status" value="1"/>
</dbReference>
<feature type="chain" id="PRO_5029808692" evidence="6">
    <location>
        <begin position="22"/>
        <end position="670"/>
    </location>
</feature>
<dbReference type="PROSITE" id="PS51257">
    <property type="entry name" value="PROKAR_LIPOPROTEIN"/>
    <property type="match status" value="1"/>
</dbReference>
<comment type="similarity">
    <text evidence="2">Belongs to the SusD family.</text>
</comment>
<dbReference type="Gene3D" id="1.25.40.390">
    <property type="match status" value="1"/>
</dbReference>
<organism evidence="9 10">
    <name type="scientific">Hufsiella ginkgonis</name>
    <dbReference type="NCBI Taxonomy" id="2695274"/>
    <lineage>
        <taxon>Bacteria</taxon>
        <taxon>Pseudomonadati</taxon>
        <taxon>Bacteroidota</taxon>
        <taxon>Sphingobacteriia</taxon>
        <taxon>Sphingobacteriales</taxon>
        <taxon>Sphingobacteriaceae</taxon>
        <taxon>Hufsiella</taxon>
    </lineage>
</organism>
<dbReference type="Pfam" id="PF14322">
    <property type="entry name" value="SusD-like_3"/>
    <property type="match status" value="1"/>
</dbReference>
<dbReference type="EMBL" id="WVHS01000002">
    <property type="protein sequence ID" value="MXV15196.1"/>
    <property type="molecule type" value="Genomic_DNA"/>
</dbReference>
<evidence type="ECO:0000256" key="2">
    <source>
        <dbReference type="ARBA" id="ARBA00006275"/>
    </source>
</evidence>
<reference evidence="9 10" key="1">
    <citation type="submission" date="2019-11" db="EMBL/GenBank/DDBJ databases">
        <title>Pedobacter sp. HMF7056 Genome sequencing and assembly.</title>
        <authorList>
            <person name="Kang H."/>
            <person name="Kim H."/>
            <person name="Joh K."/>
        </authorList>
    </citation>
    <scope>NUCLEOTIDE SEQUENCE [LARGE SCALE GENOMIC DNA]</scope>
    <source>
        <strain evidence="9 10">HMF7056</strain>
    </source>
</reference>
<gene>
    <name evidence="9" type="ORF">GS398_07780</name>
</gene>
<keyword evidence="5" id="KW-0998">Cell outer membrane</keyword>
<dbReference type="AlphaFoldDB" id="A0A7K1XXF5"/>
<evidence type="ECO:0000313" key="9">
    <source>
        <dbReference type="EMBL" id="MXV15196.1"/>
    </source>
</evidence>
<feature type="domain" description="RagB/SusD" evidence="7">
    <location>
        <begin position="302"/>
        <end position="657"/>
    </location>
</feature>
<keyword evidence="3 6" id="KW-0732">Signal</keyword>
<feature type="signal peptide" evidence="6">
    <location>
        <begin position="1"/>
        <end position="21"/>
    </location>
</feature>
<keyword evidence="4" id="KW-0472">Membrane</keyword>
<sequence>MKRTKYIFLLASLIIAAAGCNDDFLEEKRDLTGTNEEVFQEPQLASGYVDYIYGLFSPANNGIPNVQSQSNAENGAFNTAWTQTTDEMSGENDWNKVWPSIAYTQNHAVKYFGQAVGTSIANNTWTRMKQINIFLTSIDKYSLTDAVKDPLKGQMYFWRAYQYFELVKLYGGVPLVLEPANPILDGNTSSKIQRSSTDATISQIVADLDQAIKLLPAKWPASDWGRITSGAAAALKGRVLLTYASPQFNRADDRVRWQKAYDANLAAKTLLDANGFGLYNVGGTANGTAWANMFLAEGYANTEAIWTTGFNTVASGNSQRNNGWEQAIRPKDIGGGGSVVPTKQIVDAFPMKDGKMPGSSIYTYDAVKIYKNRDPRFAKTFIWNGALYPYNGASANRAWTYTWKSASSATKYDKSTEKAATATGFYLCKASNTAAAITNGSFSISGTDYIEIRYAEVLLNLAESAAGIDKVTDGLGYIQQVRARAGVENKDGMYGLSGIASRDQAFGAVINERKVEFAYENKRFWDLRRWLLFNNDFGTCTRLGQTPIDGMRRQGYYFSARNSNGTDYVHTSADPFVKPASGSAPLIDRDATTYPAGVANADAYVDYIYDNYLKVSVKDDVDPTTGWKFKWYNEYYFFGINSSVLNTSSYLNQTIGWNSLTGNGTFDPLK</sequence>
<evidence type="ECO:0000259" key="8">
    <source>
        <dbReference type="Pfam" id="PF14322"/>
    </source>
</evidence>
<dbReference type="InterPro" id="IPR012944">
    <property type="entry name" value="SusD_RagB_dom"/>
</dbReference>
<name>A0A7K1XXF5_9SPHI</name>
<evidence type="ECO:0000313" key="10">
    <source>
        <dbReference type="Proteomes" id="UP000451233"/>
    </source>
</evidence>
<dbReference type="Proteomes" id="UP000451233">
    <property type="component" value="Unassembled WGS sequence"/>
</dbReference>
<evidence type="ECO:0000256" key="6">
    <source>
        <dbReference type="SAM" id="SignalP"/>
    </source>
</evidence>
<feature type="domain" description="SusD-like N-terminal" evidence="8">
    <location>
        <begin position="76"/>
        <end position="241"/>
    </location>
</feature>
<dbReference type="InterPro" id="IPR011990">
    <property type="entry name" value="TPR-like_helical_dom_sf"/>
</dbReference>
<dbReference type="InterPro" id="IPR033985">
    <property type="entry name" value="SusD-like_N"/>
</dbReference>
<dbReference type="GO" id="GO:0009279">
    <property type="term" value="C:cell outer membrane"/>
    <property type="evidence" value="ECO:0007669"/>
    <property type="project" value="UniProtKB-SubCell"/>
</dbReference>
<dbReference type="RefSeq" id="WP_160906207.1">
    <property type="nucleotide sequence ID" value="NZ_WVHS01000002.1"/>
</dbReference>
<evidence type="ECO:0000259" key="7">
    <source>
        <dbReference type="Pfam" id="PF07980"/>
    </source>
</evidence>
<keyword evidence="10" id="KW-1185">Reference proteome</keyword>
<evidence type="ECO:0000256" key="1">
    <source>
        <dbReference type="ARBA" id="ARBA00004442"/>
    </source>
</evidence>
<proteinExistence type="inferred from homology"/>
<comment type="caution">
    <text evidence="9">The sequence shown here is derived from an EMBL/GenBank/DDBJ whole genome shotgun (WGS) entry which is preliminary data.</text>
</comment>